<evidence type="ECO:0008006" key="4">
    <source>
        <dbReference type="Google" id="ProtNLM"/>
    </source>
</evidence>
<proteinExistence type="predicted"/>
<evidence type="ECO:0000313" key="2">
    <source>
        <dbReference type="EMBL" id="GGM90794.1"/>
    </source>
</evidence>
<evidence type="ECO:0000313" key="3">
    <source>
        <dbReference type="Proteomes" id="UP000632339"/>
    </source>
</evidence>
<evidence type="ECO:0000256" key="1">
    <source>
        <dbReference type="SAM" id="SignalP"/>
    </source>
</evidence>
<accession>A0ABQ2HX67</accession>
<gene>
    <name evidence="2" type="ORF">GCM10010967_24840</name>
</gene>
<keyword evidence="1" id="KW-0732">Signal</keyword>
<organism evidence="2 3">
    <name type="scientific">Dyadobacter beijingensis</name>
    <dbReference type="NCBI Taxonomy" id="365489"/>
    <lineage>
        <taxon>Bacteria</taxon>
        <taxon>Pseudomonadati</taxon>
        <taxon>Bacteroidota</taxon>
        <taxon>Cytophagia</taxon>
        <taxon>Cytophagales</taxon>
        <taxon>Spirosomataceae</taxon>
        <taxon>Dyadobacter</taxon>
    </lineage>
</organism>
<feature type="chain" id="PRO_5047438323" description="PsbP protein" evidence="1">
    <location>
        <begin position="23"/>
        <end position="179"/>
    </location>
</feature>
<sequence length="179" mass="20074">MKIKRILPILFFSILAAGSMSCSDDVTLANEQEVYFEVHYSNQAWGKQFRGFLIDKEGQVRTYDMPAGWNDADVKPTFTKDEMEGNLSKTKISSTKIASAELDKNISAAQKITGDNFSKPVNGGADMGLVRFYAYSYDANNRTYRSVLLRQTGDVIINNLDTNAKEVADWLTKVVDDVY</sequence>
<name>A0ABQ2HX67_9BACT</name>
<feature type="signal peptide" evidence="1">
    <location>
        <begin position="1"/>
        <end position="22"/>
    </location>
</feature>
<comment type="caution">
    <text evidence="2">The sequence shown here is derived from an EMBL/GenBank/DDBJ whole genome shotgun (WGS) entry which is preliminary data.</text>
</comment>
<dbReference type="EMBL" id="BMLI01000001">
    <property type="protein sequence ID" value="GGM90794.1"/>
    <property type="molecule type" value="Genomic_DNA"/>
</dbReference>
<keyword evidence="3" id="KW-1185">Reference proteome</keyword>
<dbReference type="RefSeq" id="WP_019943566.1">
    <property type="nucleotide sequence ID" value="NZ_BMLI01000001.1"/>
</dbReference>
<dbReference type="PROSITE" id="PS51257">
    <property type="entry name" value="PROKAR_LIPOPROTEIN"/>
    <property type="match status" value="1"/>
</dbReference>
<dbReference type="Proteomes" id="UP000632339">
    <property type="component" value="Unassembled WGS sequence"/>
</dbReference>
<reference evidence="3" key="1">
    <citation type="journal article" date="2019" name="Int. J. Syst. Evol. Microbiol.">
        <title>The Global Catalogue of Microorganisms (GCM) 10K type strain sequencing project: providing services to taxonomists for standard genome sequencing and annotation.</title>
        <authorList>
            <consortium name="The Broad Institute Genomics Platform"/>
            <consortium name="The Broad Institute Genome Sequencing Center for Infectious Disease"/>
            <person name="Wu L."/>
            <person name="Ma J."/>
        </authorList>
    </citation>
    <scope>NUCLEOTIDE SEQUENCE [LARGE SCALE GENOMIC DNA]</scope>
    <source>
        <strain evidence="3">CGMCC 1.6375</strain>
    </source>
</reference>
<protein>
    <recommendedName>
        <fullName evidence="4">PsbP protein</fullName>
    </recommendedName>
</protein>